<organism evidence="1 2">
    <name type="scientific">Cannabis sativa</name>
    <name type="common">Hemp</name>
    <name type="synonym">Marijuana</name>
    <dbReference type="NCBI Taxonomy" id="3483"/>
    <lineage>
        <taxon>Eukaryota</taxon>
        <taxon>Viridiplantae</taxon>
        <taxon>Streptophyta</taxon>
        <taxon>Embryophyta</taxon>
        <taxon>Tracheophyta</taxon>
        <taxon>Spermatophyta</taxon>
        <taxon>Magnoliopsida</taxon>
        <taxon>eudicotyledons</taxon>
        <taxon>Gunneridae</taxon>
        <taxon>Pentapetalae</taxon>
        <taxon>rosids</taxon>
        <taxon>fabids</taxon>
        <taxon>Rosales</taxon>
        <taxon>Cannabaceae</taxon>
        <taxon>Cannabis</taxon>
    </lineage>
</organism>
<protein>
    <submittedName>
        <fullName evidence="1">Uncharacterized protein</fullName>
    </submittedName>
</protein>
<keyword evidence="2" id="KW-1185">Reference proteome</keyword>
<sequence length="122" mass="14030">MKWLKFNYENSNYFHAAMRKRKLDNRITTYSKDDSIIDDFEEVVKHFVGHFEKFMGNKSSAISSIDQNCIAQGNCLSVEQQVRLIRPFTTENVKKAMFSIPSAKVLGWMALALDSLKTCGVR</sequence>
<dbReference type="Proteomes" id="UP000596661">
    <property type="component" value="Chromosome 3"/>
</dbReference>
<reference evidence="1" key="2">
    <citation type="submission" date="2021-03" db="UniProtKB">
        <authorList>
            <consortium name="EnsemblPlants"/>
        </authorList>
    </citation>
    <scope>IDENTIFICATION</scope>
</reference>
<evidence type="ECO:0000313" key="2">
    <source>
        <dbReference type="Proteomes" id="UP000596661"/>
    </source>
</evidence>
<name>A0A803P697_CANSA</name>
<dbReference type="Gramene" id="evm.model.03.1681">
    <property type="protein sequence ID" value="cds.evm.model.03.1681"/>
    <property type="gene ID" value="evm.TU.03.1681"/>
</dbReference>
<proteinExistence type="predicted"/>
<dbReference type="EMBL" id="UZAU01000330">
    <property type="status" value="NOT_ANNOTATED_CDS"/>
    <property type="molecule type" value="Genomic_DNA"/>
</dbReference>
<dbReference type="AlphaFoldDB" id="A0A803P697"/>
<evidence type="ECO:0000313" key="1">
    <source>
        <dbReference type="EnsemblPlants" id="cds.evm.model.03.1681"/>
    </source>
</evidence>
<accession>A0A803P697</accession>
<reference evidence="1" key="1">
    <citation type="submission" date="2018-11" db="EMBL/GenBank/DDBJ databases">
        <authorList>
            <person name="Grassa J C."/>
        </authorList>
    </citation>
    <scope>NUCLEOTIDE SEQUENCE [LARGE SCALE GENOMIC DNA]</scope>
</reference>
<dbReference type="EnsemblPlants" id="evm.model.03.1681">
    <property type="protein sequence ID" value="cds.evm.model.03.1681"/>
    <property type="gene ID" value="evm.TU.03.1681"/>
</dbReference>